<sequence>MAKSDDQLSGLNAKHRRVDARAHRPNPFLSAPVLAASPSSHIADPAASDEHPAPDLRLYGGLGSDSDSDPRSYGLYLILSTPSPLFAFSSDSESDSEPGPILDGNVPSDDEDEPGPASPTDSDNEDITQDPLFRSRASLFDPFQSHNETVMPMEELGQPRAFDDHPAIRHAYVRVFLDTTFKGMKHDSAASMLDGFRVVFQSASAAGVEYPGLSNFARTLSTVEKRLGVSTDTFITYFFLCNVCWKPHCPAELTELVSPECDQPNCDGKLYTLKRLSGGAEKRTPLLTLPFVPPEKAIQRMCLQPGKVAQWQEWRRPDDVVQKIEPSLLTGYEAFPDLDKPMKDISDGWGWRAVQSGLERRRNGLWEIRDVDVDEVMQRFVALPNGLIIQINIDWFQAVKNACHSTGALYATICNNPRQIRFLWEETILLMMFPGPHEPTQDQWNNVMEICVKHFQKLYAGMSFRVHGKDEKEPFHHFMCDHCDVPFYALGHPDTYDSTKLTARDPWRYLKYAFRAREASKEVAEEISRRRGVRFSVMNNLPNWLPGVSGLFDLMHCIFGALIKHIVKNVLYKTGMIDANAGRKLEEFFARLIWPPSVSRLPPSASKGAGSIKADQWRSLIAVFFVGLFTAWEVNGEIPDIDAPPSASNTKNAAAQAAQEKLVRARMLEHLRATNPNPPQEEIDRIKSIKMDRSLPRHFDTLVQFTAAVRILTSNFISPNEVKRGCAHLEGSIQEWARMHCHLVPYFHFAVHLEPQFLKHGPGPGWWTYPYERNNGLLGRFNNNGHSGGEMEGTMMRGWWKATLVQDLITRFEAIPNRGPEDEASLELLKSHLKGGTSERKGTLQNYISRVQSETNPNEIVFPRFSQSKILRQLGSGYYGLVLKYLQQHWGPEFVVIPDVSTPQEENEISFSGDVDSFSHVWVKKQRYGAGEEHRGQSAKYAYIDCRVPVHIDRIFRAHHKFDEQKKIVVPFAILRRFEPCTTITDFPWDVWATDIGVSVWKAEALGPQEVVSLDRLTGHFVLAPITVRKQDLWVTIAYDHDATEADVFEDAE</sequence>
<evidence type="ECO:0000313" key="3">
    <source>
        <dbReference type="Proteomes" id="UP000620124"/>
    </source>
</evidence>
<reference evidence="2" key="1">
    <citation type="submission" date="2020-05" db="EMBL/GenBank/DDBJ databases">
        <title>Mycena genomes resolve the evolution of fungal bioluminescence.</title>
        <authorList>
            <person name="Tsai I.J."/>
        </authorList>
    </citation>
    <scope>NUCLEOTIDE SEQUENCE</scope>
    <source>
        <strain evidence="2">CCC161011</strain>
    </source>
</reference>
<feature type="region of interest" description="Disordered" evidence="1">
    <location>
        <begin position="1"/>
        <end position="67"/>
    </location>
</feature>
<dbReference type="PANTHER" id="PTHR46579:SF1">
    <property type="entry name" value="F5_8 TYPE C DOMAIN-CONTAINING PROTEIN"/>
    <property type="match status" value="1"/>
</dbReference>
<dbReference type="AlphaFoldDB" id="A0A8H6XSJ6"/>
<dbReference type="PANTHER" id="PTHR46579">
    <property type="entry name" value="F5/8 TYPE C DOMAIN-CONTAINING PROTEIN-RELATED"/>
    <property type="match status" value="1"/>
</dbReference>
<organism evidence="2 3">
    <name type="scientific">Mycena venus</name>
    <dbReference type="NCBI Taxonomy" id="2733690"/>
    <lineage>
        <taxon>Eukaryota</taxon>
        <taxon>Fungi</taxon>
        <taxon>Dikarya</taxon>
        <taxon>Basidiomycota</taxon>
        <taxon>Agaricomycotina</taxon>
        <taxon>Agaricomycetes</taxon>
        <taxon>Agaricomycetidae</taxon>
        <taxon>Agaricales</taxon>
        <taxon>Marasmiineae</taxon>
        <taxon>Mycenaceae</taxon>
        <taxon>Mycena</taxon>
    </lineage>
</organism>
<evidence type="ECO:0000256" key="1">
    <source>
        <dbReference type="SAM" id="MobiDB-lite"/>
    </source>
</evidence>
<feature type="compositionally biased region" description="Low complexity" evidence="1">
    <location>
        <begin position="29"/>
        <end position="40"/>
    </location>
</feature>
<feature type="region of interest" description="Disordered" evidence="1">
    <location>
        <begin position="88"/>
        <end position="128"/>
    </location>
</feature>
<gene>
    <name evidence="2" type="ORF">MVEN_01483500</name>
</gene>
<dbReference type="EMBL" id="JACAZI010000012">
    <property type="protein sequence ID" value="KAF7347283.1"/>
    <property type="molecule type" value="Genomic_DNA"/>
</dbReference>
<protein>
    <submittedName>
        <fullName evidence="2">Uncharacterized protein</fullName>
    </submittedName>
</protein>
<accession>A0A8H6XSJ6</accession>
<keyword evidence="3" id="KW-1185">Reference proteome</keyword>
<evidence type="ECO:0000313" key="2">
    <source>
        <dbReference type="EMBL" id="KAF7347283.1"/>
    </source>
</evidence>
<comment type="caution">
    <text evidence="2">The sequence shown here is derived from an EMBL/GenBank/DDBJ whole genome shotgun (WGS) entry which is preliminary data.</text>
</comment>
<dbReference type="Proteomes" id="UP000620124">
    <property type="component" value="Unassembled WGS sequence"/>
</dbReference>
<dbReference type="OrthoDB" id="3248986at2759"/>
<name>A0A8H6XSJ6_9AGAR</name>
<proteinExistence type="predicted"/>